<dbReference type="InterPro" id="IPR027417">
    <property type="entry name" value="P-loop_NTPase"/>
</dbReference>
<sequence>MNDLYPREQLRNITDRFERLLSGRKDAWGAVHGECVRQPVTQRSYFLHLIGKTSLGIYPLIDDGTCRFGSIDLDRDDLSLALEIRDQLWNIGMKPAFIERSKSKGYHIWVFFSKPVKAKEIRHILNTVLSKLNLTLEVFPKQDRLNEGEIGNYINLPYFGGLINTPERRVILDSKNTSPVPLVEFLDMAESSLITPEVIEAVLDELPRIPVELPKSNGELPDVDINNLNISERVRKLIAGDFSRGPDTALVVEDDKTGELASYRSRSEADEAIISSLLSNGYGEAEIVAVFEKYPTTGKYKEKGNRKRQYLLKSITNAKKFVGNSKRVSMRSFQSEIAHKGKDSTVYIPSTILGDGRIAEMVYDPRKKETGFAVFNEDGIIYESRLLTGNKVYLSPYSPHNNLIKNEVILFPSGAEEYESEEKLVEEIRAFIHDYVDLSPLFENISSYYVLFSWIYDDFKELPYLRVIGDAGSGKTRFLLTLGSLCYKPIFASGASTVSPIFRILHIFRGTLIIDEGDFRMSDEKAEVVKILNNGNAKGFPVLRSESVNGKEFSPKAYQVFGPKIVATRGYFEDKALESRCITEEMGQRRLREDIPINLTDEYRERAERLRNKLLMFRFRNLGKRKVNPELVDRTIEPRLNQVFVPLLSVIEDEKMKVA</sequence>
<dbReference type="InterPro" id="IPR054347">
    <property type="entry name" value="TOTE_primase"/>
</dbReference>
<evidence type="ECO:0000259" key="1">
    <source>
        <dbReference type="Pfam" id="PF22548"/>
    </source>
</evidence>
<organism evidence="2 3">
    <name type="scientific">Candidatus Niyogibacteria bacterium CG10_big_fil_rev_8_21_14_0_10_46_36</name>
    <dbReference type="NCBI Taxonomy" id="1974726"/>
    <lineage>
        <taxon>Bacteria</taxon>
        <taxon>Candidatus Niyogiibacteriota</taxon>
    </lineage>
</organism>
<dbReference type="Proteomes" id="UP000231503">
    <property type="component" value="Unassembled WGS sequence"/>
</dbReference>
<evidence type="ECO:0000313" key="3">
    <source>
        <dbReference type="Proteomes" id="UP000231503"/>
    </source>
</evidence>
<feature type="domain" description="TOTE conflict system primase" evidence="1">
    <location>
        <begin position="38"/>
        <end position="160"/>
    </location>
</feature>
<accession>A0A2H0TD25</accession>
<dbReference type="EMBL" id="PFCO01000008">
    <property type="protein sequence ID" value="PIR69437.1"/>
    <property type="molecule type" value="Genomic_DNA"/>
</dbReference>
<protein>
    <recommendedName>
        <fullName evidence="1">TOTE conflict system primase domain-containing protein</fullName>
    </recommendedName>
</protein>
<feature type="non-terminal residue" evidence="2">
    <location>
        <position position="659"/>
    </location>
</feature>
<dbReference type="AlphaFoldDB" id="A0A2H0TD25"/>
<comment type="caution">
    <text evidence="2">The sequence shown here is derived from an EMBL/GenBank/DDBJ whole genome shotgun (WGS) entry which is preliminary data.</text>
</comment>
<gene>
    <name evidence="2" type="ORF">COU47_03675</name>
</gene>
<proteinExistence type="predicted"/>
<dbReference type="Pfam" id="PF22548">
    <property type="entry name" value="AEP-TOTE"/>
    <property type="match status" value="1"/>
</dbReference>
<name>A0A2H0TD25_9BACT</name>
<dbReference type="SUPFAM" id="SSF52540">
    <property type="entry name" value="P-loop containing nucleoside triphosphate hydrolases"/>
    <property type="match status" value="1"/>
</dbReference>
<reference evidence="3" key="1">
    <citation type="submission" date="2017-09" db="EMBL/GenBank/DDBJ databases">
        <title>Depth-based differentiation of microbial function through sediment-hosted aquifers and enrichment of novel symbionts in the deep terrestrial subsurface.</title>
        <authorList>
            <person name="Probst A.J."/>
            <person name="Ladd B."/>
            <person name="Jarett J.K."/>
            <person name="Geller-Mcgrath D.E."/>
            <person name="Sieber C.M.K."/>
            <person name="Emerson J.B."/>
            <person name="Anantharaman K."/>
            <person name="Thomas B.C."/>
            <person name="Malmstrom R."/>
            <person name="Stieglmeier M."/>
            <person name="Klingl A."/>
            <person name="Woyke T."/>
            <person name="Ryan C.M."/>
            <person name="Banfield J.F."/>
        </authorList>
    </citation>
    <scope>NUCLEOTIDE SEQUENCE [LARGE SCALE GENOMIC DNA]</scope>
</reference>
<evidence type="ECO:0000313" key="2">
    <source>
        <dbReference type="EMBL" id="PIR69437.1"/>
    </source>
</evidence>